<accession>A0AAU9VE32</accession>
<comment type="catalytic activity">
    <reaction evidence="5">
        <text>glucuronate acceptor + UDP-alpha-D-glucuronate = acceptor beta-D-glucuronoside + UDP + H(+)</text>
        <dbReference type="Rhea" id="RHEA:21032"/>
        <dbReference type="ChEBI" id="CHEBI:15378"/>
        <dbReference type="ChEBI" id="CHEBI:58052"/>
        <dbReference type="ChEBI" id="CHEBI:58223"/>
        <dbReference type="ChEBI" id="CHEBI:132367"/>
        <dbReference type="ChEBI" id="CHEBI:132368"/>
        <dbReference type="EC" id="2.4.1.17"/>
    </reaction>
</comment>
<keyword evidence="5" id="KW-1133">Transmembrane helix</keyword>
<proteinExistence type="inferred from homology"/>
<dbReference type="Pfam" id="PF00201">
    <property type="entry name" value="UDPGT"/>
    <property type="match status" value="1"/>
</dbReference>
<evidence type="ECO:0000256" key="3">
    <source>
        <dbReference type="ARBA" id="ARBA00022679"/>
    </source>
</evidence>
<keyword evidence="7" id="KW-1185">Reference proteome</keyword>
<dbReference type="CDD" id="cd03784">
    <property type="entry name" value="GT1_Gtf-like"/>
    <property type="match status" value="1"/>
</dbReference>
<dbReference type="EC" id="2.4.1.17" evidence="5"/>
<dbReference type="GO" id="GO:0015020">
    <property type="term" value="F:glucuronosyltransferase activity"/>
    <property type="evidence" value="ECO:0007669"/>
    <property type="project" value="UniProtKB-EC"/>
</dbReference>
<name>A0AAU9VE32_EUPED</name>
<keyword evidence="5" id="KW-0472">Membrane</keyword>
<dbReference type="PANTHER" id="PTHR48043:SF159">
    <property type="entry name" value="EG:EG0003.4 PROTEIN-RELATED"/>
    <property type="match status" value="1"/>
</dbReference>
<dbReference type="InterPro" id="IPR035595">
    <property type="entry name" value="UDP_glycos_trans_CS"/>
</dbReference>
<comment type="subcellular location">
    <subcellularLocation>
        <location evidence="5">Membrane</location>
        <topology evidence="5">Single-pass membrane protein</topology>
    </subcellularLocation>
</comment>
<keyword evidence="3 4" id="KW-0808">Transferase</keyword>
<reference evidence="6" key="1">
    <citation type="submission" date="2022-03" db="EMBL/GenBank/DDBJ databases">
        <authorList>
            <person name="Tunstrom K."/>
        </authorList>
    </citation>
    <scope>NUCLEOTIDE SEQUENCE</scope>
</reference>
<protein>
    <recommendedName>
        <fullName evidence="5">UDP-glucuronosyltransferase</fullName>
        <ecNumber evidence="5">2.4.1.17</ecNumber>
    </recommendedName>
</protein>
<dbReference type="PROSITE" id="PS00375">
    <property type="entry name" value="UDPGT"/>
    <property type="match status" value="1"/>
</dbReference>
<evidence type="ECO:0000256" key="2">
    <source>
        <dbReference type="ARBA" id="ARBA00022676"/>
    </source>
</evidence>
<dbReference type="Gene3D" id="3.40.50.2000">
    <property type="entry name" value="Glycogen Phosphorylase B"/>
    <property type="match status" value="1"/>
</dbReference>
<dbReference type="EMBL" id="CAKOGL010000031">
    <property type="protein sequence ID" value="CAH2108578.1"/>
    <property type="molecule type" value="Genomic_DNA"/>
</dbReference>
<keyword evidence="2 4" id="KW-0328">Glycosyltransferase</keyword>
<organism evidence="6 7">
    <name type="scientific">Euphydryas editha</name>
    <name type="common">Edith's checkerspot</name>
    <dbReference type="NCBI Taxonomy" id="104508"/>
    <lineage>
        <taxon>Eukaryota</taxon>
        <taxon>Metazoa</taxon>
        <taxon>Ecdysozoa</taxon>
        <taxon>Arthropoda</taxon>
        <taxon>Hexapoda</taxon>
        <taxon>Insecta</taxon>
        <taxon>Pterygota</taxon>
        <taxon>Neoptera</taxon>
        <taxon>Endopterygota</taxon>
        <taxon>Lepidoptera</taxon>
        <taxon>Glossata</taxon>
        <taxon>Ditrysia</taxon>
        <taxon>Papilionoidea</taxon>
        <taxon>Nymphalidae</taxon>
        <taxon>Nymphalinae</taxon>
        <taxon>Euphydryas</taxon>
    </lineage>
</organism>
<keyword evidence="5" id="KW-0812">Transmembrane</keyword>
<dbReference type="InterPro" id="IPR002213">
    <property type="entry name" value="UDP_glucos_trans"/>
</dbReference>
<feature type="transmembrane region" description="Helical" evidence="5">
    <location>
        <begin position="204"/>
        <end position="228"/>
    </location>
</feature>
<evidence type="ECO:0000313" key="6">
    <source>
        <dbReference type="EMBL" id="CAH2108578.1"/>
    </source>
</evidence>
<dbReference type="GO" id="GO:0016020">
    <property type="term" value="C:membrane"/>
    <property type="evidence" value="ECO:0007669"/>
    <property type="project" value="UniProtKB-SubCell"/>
</dbReference>
<dbReference type="SUPFAM" id="SSF53756">
    <property type="entry name" value="UDP-Glycosyltransferase/glycogen phosphorylase"/>
    <property type="match status" value="1"/>
</dbReference>
<evidence type="ECO:0000256" key="1">
    <source>
        <dbReference type="ARBA" id="ARBA00009995"/>
    </source>
</evidence>
<dbReference type="AlphaFoldDB" id="A0AAU9VE32"/>
<sequence length="244" mass="27871">MYFFQYIERFLNESEHGVVLCSFGSLIKTATIPKYKEDIIINALSKLKQRVIWKFENSEEEGTLIGNILKVKWIPQYELLQHKKVVAFFAHGGLLGMTEAVSAGKPMVVLPFYGDQPLNGAAAESAGFAKVISYMDLTEESLSEALQVVLSAETRLNARRVSKMWQDRESTPLDSAVFWTERVIRWGHMGKLHSVSKDMPFYEYLLLDVAAAYALIILAIIMTIYFLLTRIFHLLMKETKQKVH</sequence>
<dbReference type="FunFam" id="3.40.50.2000:FF:000050">
    <property type="entry name" value="UDP-glucuronosyltransferase"/>
    <property type="match status" value="1"/>
</dbReference>
<comment type="similarity">
    <text evidence="1 4">Belongs to the UDP-glycosyltransferase family.</text>
</comment>
<dbReference type="InterPro" id="IPR050271">
    <property type="entry name" value="UDP-glycosyltransferase"/>
</dbReference>
<comment type="caution">
    <text evidence="6">The sequence shown here is derived from an EMBL/GenBank/DDBJ whole genome shotgun (WGS) entry which is preliminary data.</text>
</comment>
<dbReference type="PANTHER" id="PTHR48043">
    <property type="entry name" value="EG:EG0003.4 PROTEIN-RELATED"/>
    <property type="match status" value="1"/>
</dbReference>
<evidence type="ECO:0000313" key="7">
    <source>
        <dbReference type="Proteomes" id="UP001153954"/>
    </source>
</evidence>
<dbReference type="Proteomes" id="UP001153954">
    <property type="component" value="Unassembled WGS sequence"/>
</dbReference>
<evidence type="ECO:0000256" key="5">
    <source>
        <dbReference type="RuleBase" id="RU362059"/>
    </source>
</evidence>
<gene>
    <name evidence="6" type="ORF">EEDITHA_LOCUS22499</name>
</gene>
<evidence type="ECO:0000256" key="4">
    <source>
        <dbReference type="RuleBase" id="RU003718"/>
    </source>
</evidence>